<evidence type="ECO:0000256" key="7">
    <source>
        <dbReference type="ARBA" id="ARBA00023098"/>
    </source>
</evidence>
<sequence length="326" mass="34716">MTKIRSVVLGCGSYLPEQVMTNAQLATRIDTSDEWIVQRTGIRERHIAADGEFTSHLAIKAAQAALADAGLGAQSIDLIVLATSTPDNTFPATAVAVQHALGINHGAAFDLQAVCSGFLFALATADNFLRSGAFKRALVIGAETFSRILDWNDRGTCVLFGDGAGAVVLEAQEQPGKAATDRGVVTTHLRSDGRHKAKLFVDGGPSSTQTVGHLRMEGREVFKHAVGMITDVIVDAFEATGLNADSIDWFVPHQANKRIIDASAHKLHIAPEKVVLTVDRHGNTSAASIPLALSVARKDGRIKRGDMILMEAMGGGFTWGSALVRW</sequence>
<dbReference type="EMBL" id="VSSR01000042">
    <property type="protein sequence ID" value="TYL80146.1"/>
    <property type="molecule type" value="Genomic_DNA"/>
</dbReference>
<keyword evidence="9 12" id="KW-0511">Multifunctional enzyme</keyword>
<feature type="region of interest" description="ACP-binding" evidence="12">
    <location>
        <begin position="254"/>
        <end position="258"/>
    </location>
</feature>
<evidence type="ECO:0000259" key="13">
    <source>
        <dbReference type="Pfam" id="PF08541"/>
    </source>
</evidence>
<feature type="domain" description="Beta-ketoacyl-[acyl-carrier-protein] synthase III N-terminal" evidence="14">
    <location>
        <begin position="109"/>
        <end position="193"/>
    </location>
</feature>
<dbReference type="InterPro" id="IPR013747">
    <property type="entry name" value="ACP_syn_III_C"/>
</dbReference>
<dbReference type="OrthoDB" id="9815506at2"/>
<evidence type="ECO:0000313" key="16">
    <source>
        <dbReference type="Proteomes" id="UP000324853"/>
    </source>
</evidence>
<evidence type="ECO:0000256" key="4">
    <source>
        <dbReference type="ARBA" id="ARBA00022516"/>
    </source>
</evidence>
<evidence type="ECO:0000256" key="8">
    <source>
        <dbReference type="ARBA" id="ARBA00023160"/>
    </source>
</evidence>
<dbReference type="HAMAP" id="MF_01815">
    <property type="entry name" value="FabH"/>
    <property type="match status" value="1"/>
</dbReference>
<keyword evidence="5 12" id="KW-0808">Transferase</keyword>
<dbReference type="CDD" id="cd00830">
    <property type="entry name" value="KAS_III"/>
    <property type="match status" value="1"/>
</dbReference>
<dbReference type="AlphaFoldDB" id="A0A5S4WCW5"/>
<dbReference type="Proteomes" id="UP000324853">
    <property type="component" value="Unassembled WGS sequence"/>
</dbReference>
<comment type="pathway">
    <text evidence="1 12">Lipid metabolism; fatty acid biosynthesis.</text>
</comment>
<proteinExistence type="inferred from homology"/>
<evidence type="ECO:0000256" key="12">
    <source>
        <dbReference type="HAMAP-Rule" id="MF_01815"/>
    </source>
</evidence>
<organism evidence="15 16">
    <name type="scientific">Bradyrhizobium cytisi</name>
    <dbReference type="NCBI Taxonomy" id="515489"/>
    <lineage>
        <taxon>Bacteria</taxon>
        <taxon>Pseudomonadati</taxon>
        <taxon>Pseudomonadota</taxon>
        <taxon>Alphaproteobacteria</taxon>
        <taxon>Hyphomicrobiales</taxon>
        <taxon>Nitrobacteraceae</taxon>
        <taxon>Bradyrhizobium</taxon>
    </lineage>
</organism>
<dbReference type="SUPFAM" id="SSF53901">
    <property type="entry name" value="Thiolase-like"/>
    <property type="match status" value="1"/>
</dbReference>
<dbReference type="GO" id="GO:0004315">
    <property type="term" value="F:3-oxoacyl-[acyl-carrier-protein] synthase activity"/>
    <property type="evidence" value="ECO:0007669"/>
    <property type="project" value="InterPro"/>
</dbReference>
<keyword evidence="10 12" id="KW-0012">Acyltransferase</keyword>
<dbReference type="UniPathway" id="UPA00094"/>
<feature type="domain" description="Beta-ketoacyl-[acyl-carrier-protein] synthase III C-terminal" evidence="13">
    <location>
        <begin position="238"/>
        <end position="326"/>
    </location>
</feature>
<evidence type="ECO:0000256" key="11">
    <source>
        <dbReference type="ARBA" id="ARBA00051096"/>
    </source>
</evidence>
<evidence type="ECO:0000313" key="15">
    <source>
        <dbReference type="EMBL" id="TYL80146.1"/>
    </source>
</evidence>
<feature type="active site" evidence="12">
    <location>
        <position position="115"/>
    </location>
</feature>
<protein>
    <recommendedName>
        <fullName evidence="3 12">Beta-ketoacyl-[acyl-carrier-protein] synthase III</fullName>
        <shortName evidence="12">Beta-ketoacyl-ACP synthase III</shortName>
        <shortName evidence="12">KAS III</shortName>
        <ecNumber evidence="3 12">2.3.1.180</ecNumber>
    </recommendedName>
    <alternativeName>
        <fullName evidence="12">3-oxoacyl-[acyl-carrier-protein] synthase 3</fullName>
    </alternativeName>
    <alternativeName>
        <fullName evidence="12">3-oxoacyl-[acyl-carrier-protein] synthase III</fullName>
    </alternativeName>
</protein>
<keyword evidence="12" id="KW-0963">Cytoplasm</keyword>
<dbReference type="Pfam" id="PF08541">
    <property type="entry name" value="ACP_syn_III_C"/>
    <property type="match status" value="1"/>
</dbReference>
<dbReference type="NCBIfam" id="TIGR00747">
    <property type="entry name" value="fabH"/>
    <property type="match status" value="1"/>
</dbReference>
<comment type="domain">
    <text evidence="12">The last Arg residue of the ACP-binding site is essential for the weak association between ACP/AcpP and FabH.</text>
</comment>
<evidence type="ECO:0000256" key="10">
    <source>
        <dbReference type="ARBA" id="ARBA00023315"/>
    </source>
</evidence>
<keyword evidence="4 12" id="KW-0444">Lipid biosynthesis</keyword>
<dbReference type="GO" id="GO:0006633">
    <property type="term" value="P:fatty acid biosynthetic process"/>
    <property type="evidence" value="ECO:0007669"/>
    <property type="project" value="UniProtKB-UniRule"/>
</dbReference>
<accession>A0A5S4WCW5</accession>
<comment type="catalytic activity">
    <reaction evidence="11">
        <text>malonyl-[ACP] + acetyl-CoA + H(+) = 3-oxobutanoyl-[ACP] + CO2 + CoA</text>
        <dbReference type="Rhea" id="RHEA:12080"/>
        <dbReference type="Rhea" id="RHEA-COMP:9623"/>
        <dbReference type="Rhea" id="RHEA-COMP:9625"/>
        <dbReference type="ChEBI" id="CHEBI:15378"/>
        <dbReference type="ChEBI" id="CHEBI:16526"/>
        <dbReference type="ChEBI" id="CHEBI:57287"/>
        <dbReference type="ChEBI" id="CHEBI:57288"/>
        <dbReference type="ChEBI" id="CHEBI:78449"/>
        <dbReference type="ChEBI" id="CHEBI:78450"/>
        <dbReference type="EC" id="2.3.1.180"/>
    </reaction>
    <physiologicalReaction direction="left-to-right" evidence="11">
        <dbReference type="Rhea" id="RHEA:12081"/>
    </physiologicalReaction>
</comment>
<keyword evidence="6 12" id="KW-0276">Fatty acid metabolism</keyword>
<dbReference type="Pfam" id="PF08545">
    <property type="entry name" value="ACP_syn_III"/>
    <property type="match status" value="1"/>
</dbReference>
<comment type="subunit">
    <text evidence="12">Homodimer.</text>
</comment>
<dbReference type="FunFam" id="3.40.47.10:FF:000004">
    <property type="entry name" value="3-oxoacyl-[acyl-carrier-protein] synthase 3"/>
    <property type="match status" value="1"/>
</dbReference>
<dbReference type="GO" id="GO:0005737">
    <property type="term" value="C:cytoplasm"/>
    <property type="evidence" value="ECO:0007669"/>
    <property type="project" value="UniProtKB-SubCell"/>
</dbReference>
<dbReference type="InterPro" id="IPR016039">
    <property type="entry name" value="Thiolase-like"/>
</dbReference>
<evidence type="ECO:0000256" key="1">
    <source>
        <dbReference type="ARBA" id="ARBA00005194"/>
    </source>
</evidence>
<dbReference type="EC" id="2.3.1.180" evidence="3 12"/>
<dbReference type="RefSeq" id="WP_148753530.1">
    <property type="nucleotide sequence ID" value="NZ_VSSR01000042.1"/>
</dbReference>
<dbReference type="PANTHER" id="PTHR43091">
    <property type="entry name" value="3-OXOACYL-[ACYL-CARRIER-PROTEIN] SYNTHASE"/>
    <property type="match status" value="1"/>
</dbReference>
<dbReference type="InterPro" id="IPR013751">
    <property type="entry name" value="ACP_syn_III_N"/>
</dbReference>
<gene>
    <name evidence="12" type="primary">fabH</name>
    <name evidence="15" type="ORF">FXB38_24565</name>
</gene>
<evidence type="ECO:0000256" key="3">
    <source>
        <dbReference type="ARBA" id="ARBA00012333"/>
    </source>
</evidence>
<keyword evidence="7 12" id="KW-0443">Lipid metabolism</keyword>
<evidence type="ECO:0000259" key="14">
    <source>
        <dbReference type="Pfam" id="PF08545"/>
    </source>
</evidence>
<dbReference type="GO" id="GO:0033818">
    <property type="term" value="F:beta-ketoacyl-acyl-carrier-protein synthase III activity"/>
    <property type="evidence" value="ECO:0007669"/>
    <property type="project" value="UniProtKB-UniRule"/>
</dbReference>
<reference evidence="15 16" key="1">
    <citation type="submission" date="2019-08" db="EMBL/GenBank/DDBJ databases">
        <title>Bradyrhizobium hipponensis sp. nov., a rhizobium isolated from a Lupinus angustifolius root nodule in Tunisia.</title>
        <authorList>
            <person name="Off K."/>
            <person name="Rejili M."/>
            <person name="Mars M."/>
            <person name="Brachmann A."/>
            <person name="Marin M."/>
        </authorList>
    </citation>
    <scope>NUCLEOTIDE SEQUENCE [LARGE SCALE GENOMIC DNA]</scope>
    <source>
        <strain evidence="15 16">CTAW11</strain>
    </source>
</reference>
<dbReference type="PANTHER" id="PTHR43091:SF1">
    <property type="entry name" value="BETA-KETOACYL-[ACYL-CARRIER-PROTEIN] SYNTHASE III, CHLOROPLASTIC"/>
    <property type="match status" value="1"/>
</dbReference>
<comment type="similarity">
    <text evidence="2 12">Belongs to the thiolase-like superfamily. FabH family.</text>
</comment>
<dbReference type="Gene3D" id="3.40.47.10">
    <property type="match status" value="1"/>
</dbReference>
<name>A0A5S4WCW5_9BRAD</name>
<comment type="caution">
    <text evidence="15">The sequence shown here is derived from an EMBL/GenBank/DDBJ whole genome shotgun (WGS) entry which is preliminary data.</text>
</comment>
<dbReference type="NCBIfam" id="NF006829">
    <property type="entry name" value="PRK09352.1"/>
    <property type="match status" value="1"/>
</dbReference>
<dbReference type="InterPro" id="IPR004655">
    <property type="entry name" value="FabH"/>
</dbReference>
<comment type="function">
    <text evidence="12">Catalyzes the condensation reaction of fatty acid synthesis by the addition to an acyl acceptor of two carbons from malonyl-ACP. Catalyzes the first condensation reaction which initiates fatty acid synthesis and may therefore play a role in governing the total rate of fatty acid production. Possesses both acetoacetyl-ACP synthase and acetyl transacylase activities. Its substrate specificity determines the biosynthesis of branched-chain and/or straight-chain of fatty acids.</text>
</comment>
<evidence type="ECO:0000256" key="2">
    <source>
        <dbReference type="ARBA" id="ARBA00008642"/>
    </source>
</evidence>
<feature type="active site" evidence="12">
    <location>
        <position position="283"/>
    </location>
</feature>
<evidence type="ECO:0000256" key="6">
    <source>
        <dbReference type="ARBA" id="ARBA00022832"/>
    </source>
</evidence>
<evidence type="ECO:0000256" key="9">
    <source>
        <dbReference type="ARBA" id="ARBA00023268"/>
    </source>
</evidence>
<keyword evidence="8 12" id="KW-0275">Fatty acid biosynthesis</keyword>
<comment type="subcellular location">
    <subcellularLocation>
        <location evidence="12">Cytoplasm</location>
    </subcellularLocation>
</comment>
<feature type="active site" evidence="12">
    <location>
        <position position="253"/>
    </location>
</feature>
<evidence type="ECO:0000256" key="5">
    <source>
        <dbReference type="ARBA" id="ARBA00022679"/>
    </source>
</evidence>
<keyword evidence="16" id="KW-1185">Reference proteome</keyword>